<evidence type="ECO:0000256" key="5">
    <source>
        <dbReference type="PROSITE-ProRule" id="PRU01240"/>
    </source>
</evidence>
<dbReference type="Pfam" id="PF04122">
    <property type="entry name" value="CW_binding_2"/>
    <property type="match status" value="3"/>
</dbReference>
<dbReference type="InterPro" id="IPR015500">
    <property type="entry name" value="Peptidase_S8_subtilisin-rel"/>
</dbReference>
<dbReference type="InterPro" id="IPR006652">
    <property type="entry name" value="Kelch_1"/>
</dbReference>
<dbReference type="InterPro" id="IPR015915">
    <property type="entry name" value="Kelch-typ_b-propeller"/>
</dbReference>
<dbReference type="InterPro" id="IPR050131">
    <property type="entry name" value="Peptidase_S8_subtilisin-like"/>
</dbReference>
<evidence type="ECO:0000256" key="7">
    <source>
        <dbReference type="SAM" id="MobiDB-lite"/>
    </source>
</evidence>
<protein>
    <recommendedName>
        <fullName evidence="8">Peptidase S8/S53 domain-containing protein</fullName>
    </recommendedName>
</protein>
<dbReference type="GO" id="GO:0004252">
    <property type="term" value="F:serine-type endopeptidase activity"/>
    <property type="evidence" value="ECO:0007669"/>
    <property type="project" value="UniProtKB-UniRule"/>
</dbReference>
<gene>
    <name evidence="9" type="ORF">ER308_06125</name>
</gene>
<dbReference type="InterPro" id="IPR023828">
    <property type="entry name" value="Peptidase_S8_Ser-AS"/>
</dbReference>
<dbReference type="InterPro" id="IPR036852">
    <property type="entry name" value="Peptidase_S8/S53_dom_sf"/>
</dbReference>
<dbReference type="SUPFAM" id="SSF117281">
    <property type="entry name" value="Kelch motif"/>
    <property type="match status" value="1"/>
</dbReference>
<feature type="domain" description="Peptidase S8/S53" evidence="8">
    <location>
        <begin position="170"/>
        <end position="435"/>
    </location>
</feature>
<dbReference type="InterPro" id="IPR000209">
    <property type="entry name" value="Peptidase_S8/S53_dom"/>
</dbReference>
<evidence type="ECO:0000259" key="8">
    <source>
        <dbReference type="Pfam" id="PF00082"/>
    </source>
</evidence>
<dbReference type="PANTHER" id="PTHR43806:SF11">
    <property type="entry name" value="CEREVISIN-RELATED"/>
    <property type="match status" value="1"/>
</dbReference>
<feature type="active site" description="Charge relay system" evidence="5">
    <location>
        <position position="403"/>
    </location>
</feature>
<dbReference type="PROSITE" id="PS51892">
    <property type="entry name" value="SUBTILASE"/>
    <property type="match status" value="1"/>
</dbReference>
<keyword evidence="3 5" id="KW-0378">Hydrolase</keyword>
<dbReference type="PRINTS" id="PR00723">
    <property type="entry name" value="SUBTILISIN"/>
</dbReference>
<evidence type="ECO:0000256" key="1">
    <source>
        <dbReference type="ARBA" id="ARBA00011073"/>
    </source>
</evidence>
<dbReference type="EMBL" id="CP036402">
    <property type="protein sequence ID" value="QBI19159.1"/>
    <property type="molecule type" value="Genomic_DNA"/>
</dbReference>
<dbReference type="SMART" id="SM00612">
    <property type="entry name" value="Kelch"/>
    <property type="match status" value="2"/>
</dbReference>
<evidence type="ECO:0000256" key="4">
    <source>
        <dbReference type="ARBA" id="ARBA00022825"/>
    </source>
</evidence>
<dbReference type="GO" id="GO:0006508">
    <property type="term" value="P:proteolysis"/>
    <property type="evidence" value="ECO:0007669"/>
    <property type="project" value="UniProtKB-KW"/>
</dbReference>
<dbReference type="SUPFAM" id="SSF52743">
    <property type="entry name" value="Subtilisin-like"/>
    <property type="match status" value="1"/>
</dbReference>
<comment type="similarity">
    <text evidence="1 5 6">Belongs to the peptidase S8 family.</text>
</comment>
<dbReference type="Gene3D" id="2.120.10.80">
    <property type="entry name" value="Kelch-type beta propeller"/>
    <property type="match status" value="2"/>
</dbReference>
<keyword evidence="2 5" id="KW-0645">Protease</keyword>
<evidence type="ECO:0000256" key="2">
    <source>
        <dbReference type="ARBA" id="ARBA00022670"/>
    </source>
</evidence>
<dbReference type="PANTHER" id="PTHR43806">
    <property type="entry name" value="PEPTIDASE S8"/>
    <property type="match status" value="1"/>
</dbReference>
<feature type="active site" description="Charge relay system" evidence="5">
    <location>
        <position position="233"/>
    </location>
</feature>
<dbReference type="AlphaFoldDB" id="A0A411YD71"/>
<organism evidence="9 10">
    <name type="scientific">Egibacter rhizosphaerae</name>
    <dbReference type="NCBI Taxonomy" id="1670831"/>
    <lineage>
        <taxon>Bacteria</taxon>
        <taxon>Bacillati</taxon>
        <taxon>Actinomycetota</taxon>
        <taxon>Nitriliruptoria</taxon>
        <taxon>Egibacterales</taxon>
        <taxon>Egibacteraceae</taxon>
        <taxon>Egibacter</taxon>
    </lineage>
</organism>
<name>A0A411YD71_9ACTN</name>
<dbReference type="PROSITE" id="PS00136">
    <property type="entry name" value="SUBTILASE_ASP"/>
    <property type="match status" value="1"/>
</dbReference>
<evidence type="ECO:0000256" key="3">
    <source>
        <dbReference type="ARBA" id="ARBA00022801"/>
    </source>
</evidence>
<feature type="active site" description="Charge relay system" evidence="5">
    <location>
        <position position="179"/>
    </location>
</feature>
<feature type="compositionally biased region" description="Low complexity" evidence="7">
    <location>
        <begin position="221"/>
        <end position="231"/>
    </location>
</feature>
<sequence length="1148" mass="117484">MNVGTEQPSSRGSRRTSRRATSTLVVLIALVVSLSASTAVAREAPSDPEISPPVGALDAPDDEIMVGLAAPVRPEGELTVTQRGRQRHRISRMQASVADEIDQLGGEVLRRYETLALLAVSAPAHRHDDIAALDGVAEVAPNWRFERHLDDNVPITGATDVGVVDAGLTGAGQTVAIIDDGVQFDHEFFADAVGDSRVTEEACFLLGSPSTCPDGSDEQVGQGAAAPQPGADHGLHVTGIAAGSNPDGDGPARGMAPEADILGVNVFGTNGNTSFADLVSALEWVYGHTQGGYSVSAANMSISGGLELSAECESSYAALFAPAVEQLRSVGALVISAAGNNSSREFMGAPACVDSILSVGASDRFDNIAEFSNASAHTDLLAPGVEILSAGLDDSYRLHSGTSMAAPLTTGATALLAQATDDLDADDLSAALLASPVTIDDDRSGGTLGGLPRLDVPAALVALGERELAATTTTVRATPGEQLTVDLADLVMGEDPAGLTYDVTTDGGVAASMDDSQVHLEVPPDTEQGAVGVGWQAASGDAVAEAQLTVHVTPWQERGSVPAQRVAGAGIPPADITTDASGRLYVAGGRVTGTGTPNDVGPSPRVDRYDPATDQWDLILPLPFGPTDDVAMASDDQGRVYALSPDGVARFDPDDDEWGSIAELPSERILLAAASDHEGRIYAVGGFDRADGATSSLVERYDPSTDEWTEVASLETSREQLTTTTDADGRIYAVGGYDYDTEDSVAAVERFDPDVGEWETLAAMEEGRLGHAVGVDSDGHVLALRGTTPDPDTALWTHVNGSERYDPATDEWAATDHPPREGAMASAARSGDSLYLVGNLYQRTRAIEARGVKRMAGADRFATAAQLSADRFAPGVNVAYVASGTGFADALTGSVAAGIDEAPVLLVTADAVPGVIAEELARLSPERIVALGGSAAISADVVSELGTFTDGDVQRLSGPERFSTAAAISHATFAEADTVYVATGSDFPDGLAGAPAAVAAGGPLLLVTADAVPDATADEVARLDPERIVLLGGTGAIGPGVESALAAEAEVDRLAGSQRFATAALVADEFEDPSEVFVATGAEFADALTAGAVAGAAGAPVMLATADTLPEDTRVAITAFGPRAITVMGGTAAIGETVSTTLEELVAP</sequence>
<dbReference type="Proteomes" id="UP000291469">
    <property type="component" value="Chromosome"/>
</dbReference>
<dbReference type="Pfam" id="PF01344">
    <property type="entry name" value="Kelch_1"/>
    <property type="match status" value="2"/>
</dbReference>
<dbReference type="PROSITE" id="PS00138">
    <property type="entry name" value="SUBTILASE_SER"/>
    <property type="match status" value="1"/>
</dbReference>
<feature type="region of interest" description="Disordered" evidence="7">
    <location>
        <begin position="214"/>
        <end position="249"/>
    </location>
</feature>
<dbReference type="OrthoDB" id="58712at2"/>
<evidence type="ECO:0000313" key="9">
    <source>
        <dbReference type="EMBL" id="QBI19159.1"/>
    </source>
</evidence>
<reference evidence="9 10" key="1">
    <citation type="submission" date="2019-01" db="EMBL/GenBank/DDBJ databases">
        <title>Egibacter rhizosphaerae EGI 80759T.</title>
        <authorList>
            <person name="Chen D.-D."/>
            <person name="Tian Y."/>
            <person name="Jiao J.-Y."/>
            <person name="Zhang X.-T."/>
            <person name="Zhang Y.-G."/>
            <person name="Zhang Y."/>
            <person name="Xiao M."/>
            <person name="Shu W.-S."/>
            <person name="Li W.-J."/>
        </authorList>
    </citation>
    <scope>NUCLEOTIDE SEQUENCE [LARGE SCALE GENOMIC DNA]</scope>
    <source>
        <strain evidence="9 10">EGI 80759</strain>
    </source>
</reference>
<keyword evidence="10" id="KW-1185">Reference proteome</keyword>
<proteinExistence type="inferred from homology"/>
<evidence type="ECO:0000313" key="10">
    <source>
        <dbReference type="Proteomes" id="UP000291469"/>
    </source>
</evidence>
<accession>A0A411YD71</accession>
<dbReference type="Gene3D" id="3.40.50.200">
    <property type="entry name" value="Peptidase S8/S53 domain"/>
    <property type="match status" value="1"/>
</dbReference>
<keyword evidence="4 5" id="KW-0720">Serine protease</keyword>
<dbReference type="InterPro" id="IPR023827">
    <property type="entry name" value="Peptidase_S8_Asp-AS"/>
</dbReference>
<dbReference type="KEGG" id="erz:ER308_06125"/>
<dbReference type="InterPro" id="IPR007253">
    <property type="entry name" value="Cell_wall-bd_2"/>
</dbReference>
<dbReference type="Pfam" id="PF00082">
    <property type="entry name" value="Peptidase_S8"/>
    <property type="match status" value="1"/>
</dbReference>
<evidence type="ECO:0000256" key="6">
    <source>
        <dbReference type="RuleBase" id="RU003355"/>
    </source>
</evidence>